<organism evidence="2">
    <name type="scientific">Brassica campestris</name>
    <name type="common">Field mustard</name>
    <dbReference type="NCBI Taxonomy" id="3711"/>
    <lineage>
        <taxon>Eukaryota</taxon>
        <taxon>Viridiplantae</taxon>
        <taxon>Streptophyta</taxon>
        <taxon>Embryophyta</taxon>
        <taxon>Tracheophyta</taxon>
        <taxon>Spermatophyta</taxon>
        <taxon>Magnoliopsida</taxon>
        <taxon>eudicotyledons</taxon>
        <taxon>Gunneridae</taxon>
        <taxon>Pentapetalae</taxon>
        <taxon>rosids</taxon>
        <taxon>malvids</taxon>
        <taxon>Brassicales</taxon>
        <taxon>Brassicaceae</taxon>
        <taxon>Brassiceae</taxon>
        <taxon>Brassica</taxon>
    </lineage>
</organism>
<dbReference type="AlphaFoldDB" id="A0A3P6DS67"/>
<dbReference type="EMBL" id="LR031696">
    <property type="protein sequence ID" value="VDD26601.1"/>
    <property type="molecule type" value="Genomic_DNA"/>
</dbReference>
<proteinExistence type="predicted"/>
<name>A0A3P6DS67_BRACM</name>
<evidence type="ECO:0000256" key="1">
    <source>
        <dbReference type="SAM" id="MobiDB-lite"/>
    </source>
</evidence>
<protein>
    <submittedName>
        <fullName evidence="2">Uncharacterized protein</fullName>
    </submittedName>
</protein>
<feature type="region of interest" description="Disordered" evidence="1">
    <location>
        <begin position="50"/>
        <end position="84"/>
    </location>
</feature>
<evidence type="ECO:0000313" key="2">
    <source>
        <dbReference type="EMBL" id="VDD26601.1"/>
    </source>
</evidence>
<dbReference type="PANTHER" id="PTHR36344:SF1">
    <property type="entry name" value="RX N-TERMINAL DOMAIN-CONTAINING PROTEIN"/>
    <property type="match status" value="1"/>
</dbReference>
<reference evidence="2" key="1">
    <citation type="submission" date="2018-11" db="EMBL/GenBank/DDBJ databases">
        <authorList>
            <consortium name="Genoscope - CEA"/>
            <person name="William W."/>
        </authorList>
    </citation>
    <scope>NUCLEOTIDE SEQUENCE</scope>
</reference>
<dbReference type="PANTHER" id="PTHR36344">
    <property type="entry name" value="RX N-TERMINAL DOMAIN-CONTAINING PROTEIN"/>
    <property type="match status" value="1"/>
</dbReference>
<gene>
    <name evidence="2" type="ORF">BRASC159T45721Z</name>
</gene>
<accession>A0A3P6DS67</accession>
<sequence>MDIANRLASIQQEIQTVENEKLQCEQMLGLFWEHPPALDPEVVGRRMQLYGPHSRSETQDFFSPEGAGRPNNTGCHPRSPGRLE</sequence>